<protein>
    <submittedName>
        <fullName evidence="1">Uncharacterized protein</fullName>
    </submittedName>
</protein>
<evidence type="ECO:0000313" key="2">
    <source>
        <dbReference type="Proteomes" id="UP000027337"/>
    </source>
</evidence>
<dbReference type="EMBL" id="JEMU01000040">
    <property type="protein sequence ID" value="KAJ01413.1"/>
    <property type="molecule type" value="Genomic_DNA"/>
</dbReference>
<dbReference type="Proteomes" id="UP000027337">
    <property type="component" value="Unassembled WGS sequence"/>
</dbReference>
<comment type="caution">
    <text evidence="1">The sequence shown here is derived from an EMBL/GenBank/DDBJ whole genome shotgun (WGS) entry which is preliminary data.</text>
</comment>
<organism evidence="1 2">
    <name type="scientific">Sulfitobacter mediterraneus</name>
    <dbReference type="NCBI Taxonomy" id="83219"/>
    <lineage>
        <taxon>Bacteria</taxon>
        <taxon>Pseudomonadati</taxon>
        <taxon>Pseudomonadota</taxon>
        <taxon>Alphaproteobacteria</taxon>
        <taxon>Rhodobacterales</taxon>
        <taxon>Roseobacteraceae</taxon>
        <taxon>Sulfitobacter</taxon>
    </lineage>
</organism>
<proteinExistence type="predicted"/>
<keyword evidence="2" id="KW-1185">Reference proteome</keyword>
<sequence length="94" mass="10786">MSRRFKTRRIKSDKAYRIGELADATEVSSATVRARLRSGMGQMDDTRPTMIMGFQALAYLNERKRAAKRSMEPWELYCLRCKAPRRPLGGMTPS</sequence>
<name>A0A061SP34_9RHOB</name>
<accession>A0A061SP34</accession>
<dbReference type="AlphaFoldDB" id="A0A061SP34"/>
<evidence type="ECO:0000313" key="1">
    <source>
        <dbReference type="EMBL" id="KAJ01413.1"/>
    </source>
</evidence>
<reference evidence="1 2" key="1">
    <citation type="journal article" date="2014" name="Genome Announc.">
        <title>Draft Genome Sequences of Two Isolates of the Roseobacter Group, Sulfitobacter sp. Strains 3SOLIMAR09 and 1FIGIMAR09, from Harbors of Mallorca Island (Mediterranean Sea).</title>
        <authorList>
            <person name="Mas-Llado M."/>
            <person name="Pina-Villalonga J.M."/>
            <person name="Brunet-Galmes I."/>
            <person name="Nogales B."/>
            <person name="Bosch R."/>
        </authorList>
    </citation>
    <scope>NUCLEOTIDE SEQUENCE [LARGE SCALE GENOMIC DNA]</scope>
    <source>
        <strain evidence="1 2">1FIGIMAR09</strain>
    </source>
</reference>
<gene>
    <name evidence="1" type="ORF">PM02_19560</name>
</gene>
<dbReference type="STRING" id="83219.PM02_19560"/>